<evidence type="ECO:0000313" key="1">
    <source>
        <dbReference type="EMBL" id="CAG5112416.1"/>
    </source>
</evidence>
<proteinExistence type="predicted"/>
<evidence type="ECO:0000313" key="2">
    <source>
        <dbReference type="Proteomes" id="UP001158576"/>
    </source>
</evidence>
<dbReference type="Proteomes" id="UP001158576">
    <property type="component" value="Chromosome 2"/>
</dbReference>
<protein>
    <submittedName>
        <fullName evidence="1">Oidioi.mRNA.OKI2018_I69.chr2.g6633.t1.cds</fullName>
    </submittedName>
</protein>
<dbReference type="EMBL" id="OU015567">
    <property type="protein sequence ID" value="CAG5112416.1"/>
    <property type="molecule type" value="Genomic_DNA"/>
</dbReference>
<dbReference type="InterPro" id="IPR016024">
    <property type="entry name" value="ARM-type_fold"/>
</dbReference>
<accession>A0ABN7T4L6</accession>
<name>A0ABN7T4L6_OIKDI</name>
<gene>
    <name evidence="1" type="ORF">OKIOD_LOCUS15398</name>
</gene>
<keyword evidence="2" id="KW-1185">Reference proteome</keyword>
<reference evidence="1 2" key="1">
    <citation type="submission" date="2021-04" db="EMBL/GenBank/DDBJ databases">
        <authorList>
            <person name="Bliznina A."/>
        </authorList>
    </citation>
    <scope>NUCLEOTIDE SEQUENCE [LARGE SCALE GENOMIC DNA]</scope>
</reference>
<organism evidence="1 2">
    <name type="scientific">Oikopleura dioica</name>
    <name type="common">Tunicate</name>
    <dbReference type="NCBI Taxonomy" id="34765"/>
    <lineage>
        <taxon>Eukaryota</taxon>
        <taxon>Metazoa</taxon>
        <taxon>Chordata</taxon>
        <taxon>Tunicata</taxon>
        <taxon>Appendicularia</taxon>
        <taxon>Copelata</taxon>
        <taxon>Oikopleuridae</taxon>
        <taxon>Oikopleura</taxon>
    </lineage>
</organism>
<sequence length="1123" mass="128434">MEFEPENKEGAHFADFEQIVENIIQWLWLKVDNENEEVSRAAFQTLGSIKITYFNTDVIPTDILESVNNPVVFNQKSSADVLNHNVFNILLDYEGGELFLSEVLKSEISTLPRNTAHNALRRQRQSRQNIEETERTNKLFEFIQLNLSSRSTSPEIRSRMCFAELCCPKYEQPQLVKRLRALLTDTPFEPGNPRYLFMLKNAWSAYIKIRFEDVSERFTAKEAWNLIYAELNNASRGSPSSQVHSIFGLSGLILALWMYRRVHDVSEDVQTYLESAIETLAAISMPDRDDAERRYRLLDWSHYKADSQTGRITTSQSGQDASHFIMGDILPVILELNYTSLAEEYSSRLKAVWRNTEDKDPFEMIALGANAVKFGIIDKQLKDLAASEIEKTDVDLNRSEIMRVEGIVGALTVTTAYEEKLNANKLVRHRKMFYRYGFGSHAPAENADPYRLGSLSCLDADTHKAILDDNGQTFKGRLGSLSYFAGVLHSNRHPERAKRDAFAVLSRFCSNMEEHPEIILSIAAIDFLGEYLLLGSEGHSSGAHELPQSYQYLDEHLMLPTIFSQLKPSTERQRLLKLLRCIQIKLKFPPIDFFRIFMPILDAHSADFEIVELILNFFLNQISFSPEILKILITYLLTNVQRKQHLAFTLLNWEELAPHLLRVLDSMPEALNICSYLVKRAPTRVCSFDYLWRFLSFQQICQFLPSVLKMLDCYNHHGSMNIWWELGKCLNFMNSLKTRGSDDFLKTVSFSASTGELIKISTTLTQEVIHYKDLHKSVTPLILRAKKRRIYPTLFEFLTRAKISEVLAIEWMPDVLQILKEHPSSEEALEVYQFLAQRASGKPYVFINKNTDLKTMCSARANLQAQLGKIPEGIEENLRNCVLEGFGRKKAIQDARAELSLLYKSLVDELDPDYAAYVAKGIVELDLGQSEYKSAAIWEKKIAFDLLNKGLADDAEKLQVTDLLQKSAQHHQKANCEQLAAAIYLDAAEKLAESSAAPYYDQAIEEPQIRENNQIQLRSFIEKAANLRNDDTSALLLVKAGCFVRHFPEHAKKFFQRAKRISNKSVDVKIAMTMLDLHVGETSLPERLLDGNDEMSEVDDLIESIQIWSGDDAYLDENMFSTY</sequence>
<dbReference type="SUPFAM" id="SSF48371">
    <property type="entry name" value="ARM repeat"/>
    <property type="match status" value="1"/>
</dbReference>